<dbReference type="EMBL" id="CP012036">
    <property type="protein sequence ID" value="ALF53993.1"/>
    <property type="molecule type" value="Genomic_DNA"/>
</dbReference>
<dbReference type="RefSeq" id="WP_062294295.1">
    <property type="nucleotide sequence ID" value="NZ_CP012036.1"/>
</dbReference>
<reference evidence="2" key="1">
    <citation type="submission" date="2015-07" db="EMBL/GenBank/DDBJ databases">
        <title>Genome Of Nitrogen-Fixing Cyanobacterium Nostoc piscinale CENA21 From Solimoes/Amazon River Floodplain Sediments And Comparative Genomics To Uncover Biosynthetic Natural Products Potential.</title>
        <authorList>
            <person name="Leao T.F."/>
            <person name="Leao P.N."/>
            <person name="Guimaraes P.I."/>
            <person name="de Melo A.G.C."/>
            <person name="Ramos R.T.J."/>
            <person name="Silva A."/>
            <person name="Fiore M.F."/>
            <person name="Schneider M.P.C."/>
        </authorList>
    </citation>
    <scope>NUCLEOTIDE SEQUENCE [LARGE SCALE GENOMIC DNA]</scope>
    <source>
        <strain evidence="2">CENA21</strain>
    </source>
</reference>
<evidence type="ECO:0000313" key="2">
    <source>
        <dbReference type="Proteomes" id="UP000062645"/>
    </source>
</evidence>
<gene>
    <name evidence="1" type="ORF">ACX27_15825</name>
</gene>
<evidence type="ECO:0000313" key="1">
    <source>
        <dbReference type="EMBL" id="ALF53993.1"/>
    </source>
</evidence>
<proteinExistence type="predicted"/>
<dbReference type="AlphaFoldDB" id="A0A0M3V5I8"/>
<dbReference type="OrthoDB" id="515774at2"/>
<keyword evidence="2" id="KW-1185">Reference proteome</keyword>
<dbReference type="PATRIC" id="fig|224013.5.peg.3815"/>
<dbReference type="KEGG" id="npz:ACX27_15825"/>
<accession>A0A0M3V5I8</accession>
<name>A0A0M3V5I8_9NOSO</name>
<dbReference type="STRING" id="224013.ACX27_15825"/>
<protein>
    <submittedName>
        <fullName evidence="1">Uncharacterized protein</fullName>
    </submittedName>
</protein>
<organism evidence="1 2">
    <name type="scientific">Nostoc piscinale CENA21</name>
    <dbReference type="NCBI Taxonomy" id="224013"/>
    <lineage>
        <taxon>Bacteria</taxon>
        <taxon>Bacillati</taxon>
        <taxon>Cyanobacteriota</taxon>
        <taxon>Cyanophyceae</taxon>
        <taxon>Nostocales</taxon>
        <taxon>Nostocaceae</taxon>
        <taxon>Nostoc</taxon>
    </lineage>
</organism>
<reference evidence="1 2" key="2">
    <citation type="journal article" date="2016" name="Genome Announc.">
        <title>Draft Genome Sequence of the N2-Fixing Cyanobacterium Nostoc piscinale CENA21, Isolated from the Brazilian Amazon Floodplain.</title>
        <authorList>
            <person name="Leao T."/>
            <person name="Guimaraes P.I."/>
            <person name="de Melo A.G."/>
            <person name="Ramos R.T."/>
            <person name="Leao P.N."/>
            <person name="Silva A."/>
            <person name="Fiore M.F."/>
            <person name="Schneider M.P."/>
        </authorList>
    </citation>
    <scope>NUCLEOTIDE SEQUENCE [LARGE SCALE GENOMIC DNA]</scope>
    <source>
        <strain evidence="1 2">CENA21</strain>
    </source>
</reference>
<sequence>MKFSVKSIYPISTFLRATNCRFSWESAAMEVEYLFMGDGSHIHWLVTEGNYDFRYLGIGVLNAKPQLKKISGRYRQENAVPI</sequence>
<dbReference type="Proteomes" id="UP000062645">
    <property type="component" value="Chromosome"/>
</dbReference>